<protein>
    <submittedName>
        <fullName evidence="1">AlNc14C448G11714 protein</fullName>
    </submittedName>
</protein>
<proteinExistence type="predicted"/>
<reference evidence="1" key="1">
    <citation type="journal article" date="2011" name="PLoS Biol.">
        <title>Gene gain and loss during evolution of obligate parasitism in the white rust pathogen of Arabidopsis thaliana.</title>
        <authorList>
            <person name="Kemen E."/>
            <person name="Gardiner A."/>
            <person name="Schultz-Larsen T."/>
            <person name="Kemen A.C."/>
            <person name="Balmuth A.L."/>
            <person name="Robert-Seilaniantz A."/>
            <person name="Bailey K."/>
            <person name="Holub E."/>
            <person name="Studholme D.J."/>
            <person name="Maclean D."/>
            <person name="Jones J.D."/>
        </authorList>
    </citation>
    <scope>NUCLEOTIDE SEQUENCE</scope>
</reference>
<organism evidence="1">
    <name type="scientific">Albugo laibachii Nc14</name>
    <dbReference type="NCBI Taxonomy" id="890382"/>
    <lineage>
        <taxon>Eukaryota</taxon>
        <taxon>Sar</taxon>
        <taxon>Stramenopiles</taxon>
        <taxon>Oomycota</taxon>
        <taxon>Peronosporomycetes</taxon>
        <taxon>Albuginales</taxon>
        <taxon>Albuginaceae</taxon>
        <taxon>Albugo</taxon>
    </lineage>
</organism>
<dbReference type="AlphaFoldDB" id="F0WZX2"/>
<evidence type="ECO:0000313" key="1">
    <source>
        <dbReference type="EMBL" id="CCA27052.1"/>
    </source>
</evidence>
<reference evidence="1" key="2">
    <citation type="submission" date="2011-02" db="EMBL/GenBank/DDBJ databases">
        <authorList>
            <person name="MacLean D."/>
        </authorList>
    </citation>
    <scope>NUCLEOTIDE SEQUENCE</scope>
</reference>
<sequence>MGQSFVQAIQDDALDNRVRFLTARDMKLAIRTFDGKEVYFGLGASNCPTHRTRVSHTNDTNGNLAKKVRHPLSIQKSRLNETARLLLFNNGSFPTQLDDFNESAQHHITNGLR</sequence>
<name>F0WZX2_9STRA</name>
<accession>F0WZX2</accession>
<gene>
    <name evidence="1" type="primary">AlNc14C448G11714</name>
    <name evidence="1" type="ORF">ALNC14_131960</name>
</gene>
<dbReference type="HOGENOM" id="CLU_2138166_0_0_1"/>
<dbReference type="EMBL" id="FR824491">
    <property type="protein sequence ID" value="CCA27052.1"/>
    <property type="molecule type" value="Genomic_DNA"/>
</dbReference>